<dbReference type="Gene3D" id="3.30.420.10">
    <property type="entry name" value="Ribonuclease H-like superfamily/Ribonuclease H"/>
    <property type="match status" value="1"/>
</dbReference>
<proteinExistence type="predicted"/>
<dbReference type="Pfam" id="PF13683">
    <property type="entry name" value="rve_3"/>
    <property type="match status" value="1"/>
</dbReference>
<dbReference type="InterPro" id="IPR012337">
    <property type="entry name" value="RNaseH-like_sf"/>
</dbReference>
<name>A0ABM9XRC4_9CORY</name>
<organism evidence="2 3">
    <name type="scientific">Corynebacterium glucuronolyticum ATCC 51866</name>
    <dbReference type="NCBI Taxonomy" id="548478"/>
    <lineage>
        <taxon>Bacteria</taxon>
        <taxon>Bacillati</taxon>
        <taxon>Actinomycetota</taxon>
        <taxon>Actinomycetes</taxon>
        <taxon>Mycobacteriales</taxon>
        <taxon>Corynebacteriaceae</taxon>
        <taxon>Corynebacterium</taxon>
    </lineage>
</organism>
<protein>
    <recommendedName>
        <fullName evidence="1">Integrase catalytic domain-containing protein</fullName>
    </recommendedName>
</protein>
<dbReference type="EMBL" id="ACHF01000023">
    <property type="protein sequence ID" value="EEI63741.1"/>
    <property type="molecule type" value="Genomic_DNA"/>
</dbReference>
<dbReference type="PROSITE" id="PS50994">
    <property type="entry name" value="INTEGRASE"/>
    <property type="match status" value="1"/>
</dbReference>
<feature type="domain" description="Integrase catalytic" evidence="1">
    <location>
        <begin position="24"/>
        <end position="211"/>
    </location>
</feature>
<comment type="caution">
    <text evidence="2">The sequence shown here is derived from an EMBL/GenBank/DDBJ whole genome shotgun (WGS) entry which is preliminary data.</text>
</comment>
<evidence type="ECO:0000259" key="1">
    <source>
        <dbReference type="PROSITE" id="PS50994"/>
    </source>
</evidence>
<dbReference type="Proteomes" id="UP000006237">
    <property type="component" value="Unassembled WGS sequence"/>
</dbReference>
<evidence type="ECO:0000313" key="2">
    <source>
        <dbReference type="EMBL" id="EEI63741.1"/>
    </source>
</evidence>
<dbReference type="InterPro" id="IPR001584">
    <property type="entry name" value="Integrase_cat-core"/>
</dbReference>
<dbReference type="InterPro" id="IPR036397">
    <property type="entry name" value="RNaseH_sf"/>
</dbReference>
<dbReference type="SUPFAM" id="SSF53098">
    <property type="entry name" value="Ribonuclease H-like"/>
    <property type="match status" value="1"/>
</dbReference>
<gene>
    <name evidence="2" type="ORF">HMPREF0293_0806</name>
</gene>
<evidence type="ECO:0000313" key="3">
    <source>
        <dbReference type="Proteomes" id="UP000006237"/>
    </source>
</evidence>
<keyword evidence="3" id="KW-1185">Reference proteome</keyword>
<accession>A0ABM9XRC4</accession>
<sequence>MIWGSKTRQGGQPLRAGCVRLVLLRLTPGNDSVARTGGFTRDKVNELWQIDGLVYRLFDHDHTQITVYQVIDDASRFDVGTQAFPAAENGNDARFVLAAAFDTYGLSQEVLSDNGDAFATYHWGRLSSTELWLAQKGVAAIAGFAPTVQGKYERSHKTLTRFLDARQPTMLTHVRQLLTQFRQFYNTQRIHQSLVCGKMHITPKQAWNSLPHAAPPTHTIDPDYLWARIVDGYQKHHGLQVQRDQRLRVHKVTGLRVQEVMDIKPLSPCFYVHAREVVARSR</sequence>
<reference evidence="2 3" key="1">
    <citation type="submission" date="2009-01" db="EMBL/GenBank/DDBJ databases">
        <authorList>
            <person name="Qin X."/>
            <person name="Bachman B."/>
            <person name="Battles P."/>
            <person name="Bell A."/>
            <person name="Bess C."/>
            <person name="Bickham C."/>
            <person name="Chaboub L."/>
            <person name="Chen D."/>
            <person name="Coyle M."/>
            <person name="Deiros D.R."/>
            <person name="Dinh H."/>
            <person name="Forbes L."/>
            <person name="Fowler G."/>
            <person name="Francisco L."/>
            <person name="Fu Q."/>
            <person name="Gubbala S."/>
            <person name="Hale W."/>
            <person name="Han Y."/>
            <person name="Hemphill L."/>
            <person name="Highlander S.K."/>
            <person name="Hirani K."/>
            <person name="Hogues M."/>
            <person name="Jackson L."/>
            <person name="Jakkamsetti A."/>
            <person name="Javaid M."/>
            <person name="Jiang H."/>
            <person name="Korchina V."/>
            <person name="Kovar C."/>
            <person name="Lara F."/>
            <person name="Lee S."/>
            <person name="Mata R."/>
            <person name="Mathew T."/>
            <person name="Moen C."/>
            <person name="Morales K."/>
            <person name="Munidasa M."/>
            <person name="Nazareth L."/>
            <person name="Ngo R."/>
            <person name="Nguyen L."/>
            <person name="Okwuonu G."/>
            <person name="Ongeri F."/>
            <person name="Patil S."/>
            <person name="Petrosino J."/>
            <person name="Pham C."/>
            <person name="Pham P."/>
            <person name="Pu L.-L."/>
            <person name="Puazo M."/>
            <person name="Raj R."/>
            <person name="Reid J."/>
            <person name="Rouhana J."/>
            <person name="Saada N."/>
            <person name="Shang Y."/>
            <person name="Simmons D."/>
            <person name="Thornton R."/>
            <person name="Warren J."/>
            <person name="Weissenberger G."/>
            <person name="Zhang J."/>
            <person name="Zhang L."/>
            <person name="Zhou C."/>
            <person name="Zhu D."/>
            <person name="Muzny D."/>
            <person name="Worley K."/>
            <person name="Gibbs R."/>
        </authorList>
    </citation>
    <scope>NUCLEOTIDE SEQUENCE [LARGE SCALE GENOMIC DNA]</scope>
    <source>
        <strain evidence="2 3">ATCC 51866</strain>
    </source>
</reference>